<accession>A0A934PND5</accession>
<dbReference type="Pfam" id="PF14121">
    <property type="entry name" value="Porin_10"/>
    <property type="match status" value="1"/>
</dbReference>
<name>A0A934PND5_9FLAO</name>
<proteinExistence type="predicted"/>
<keyword evidence="1" id="KW-0732">Signal</keyword>
<feature type="signal peptide" evidence="1">
    <location>
        <begin position="1"/>
        <end position="22"/>
    </location>
</feature>
<evidence type="ECO:0000256" key="1">
    <source>
        <dbReference type="SAM" id="SignalP"/>
    </source>
</evidence>
<keyword evidence="3" id="KW-1185">Reference proteome</keyword>
<evidence type="ECO:0000313" key="3">
    <source>
        <dbReference type="Proteomes" id="UP000609172"/>
    </source>
</evidence>
<dbReference type="EMBL" id="JAEHFV010000004">
    <property type="protein sequence ID" value="MBK0370464.1"/>
    <property type="molecule type" value="Genomic_DNA"/>
</dbReference>
<feature type="chain" id="PRO_5037694176" evidence="1">
    <location>
        <begin position="23"/>
        <end position="662"/>
    </location>
</feature>
<protein>
    <submittedName>
        <fullName evidence="2">Porin</fullName>
    </submittedName>
</protein>
<evidence type="ECO:0000313" key="2">
    <source>
        <dbReference type="EMBL" id="MBK0370464.1"/>
    </source>
</evidence>
<dbReference type="SUPFAM" id="SSF56935">
    <property type="entry name" value="Porins"/>
    <property type="match status" value="1"/>
</dbReference>
<organism evidence="2 3">
    <name type="scientific">Flavobacterium agrisoli</name>
    <dbReference type="NCBI Taxonomy" id="2793066"/>
    <lineage>
        <taxon>Bacteria</taxon>
        <taxon>Pseudomonadati</taxon>
        <taxon>Bacteroidota</taxon>
        <taxon>Flavobacteriia</taxon>
        <taxon>Flavobacteriales</taxon>
        <taxon>Flavobacteriaceae</taxon>
        <taxon>Flavobacterium</taxon>
    </lineage>
</organism>
<reference evidence="2" key="1">
    <citation type="submission" date="2020-12" db="EMBL/GenBank/DDBJ databases">
        <title>Bacterial novel species Flavobacterium sp. SE-1-e isolated from soil.</title>
        <authorList>
            <person name="Jung H.-Y."/>
        </authorList>
    </citation>
    <scope>NUCLEOTIDE SEQUENCE</scope>
    <source>
        <strain evidence="2">SE-1-e</strain>
    </source>
</reference>
<comment type="caution">
    <text evidence="2">The sequence shown here is derived from an EMBL/GenBank/DDBJ whole genome shotgun (WGS) entry which is preliminary data.</text>
</comment>
<gene>
    <name evidence="2" type="ORF">I5M07_11530</name>
</gene>
<dbReference type="Proteomes" id="UP000609172">
    <property type="component" value="Unassembled WGS sequence"/>
</dbReference>
<sequence>MRHLTRILFFLFLGLFTSVVCSQEKPNSNFDMRDTHKSIYDTVKKAESKIAKIDQYQIYTLEHDTIIADTSLTIQKLYKQNYLRKDTFGLLPFANIGQTYNTLNYGLTSFDPYPEFGFKAKHFNFLEANQIQYYKVATPFTELFFNTSIGKGQNVDSFLTLNTSENLNFSIAYRGLRSEGKYINSLTSTGNFRFTASYQTKNKRYILNYHMTYQDILNEENGGITTPENFESDDPDYNNRQRLQVYLTDARSFLKGRRFFIDHAFRVNRESANNNLFVTHQFNYENKDFEYTQPTVVSTVGTTQVLRFGEPYVYSNINDQTHFNKLYNKFGLAYENVLLGKFYFYVDDFRSNYYYNRVIINTDPVTGVQDIIPSNMSQNINNLGGQYEYQKDRWKGRFLYSRSITNQSLSNLDAFVNYHVNDKIQLEAQYQNINKLPNFNYNLFQSSFLEYNWSNNFKNEKINSLQVSVLNPWLSLSAQYTILNDHLYFFDAATDEEKANYTQIIKPAQYNNAINYLSVKAAKEFVLGHFALDNNVLYQNVQQTDLVLNVPEFVTRNTFYYTNYLFKKALYLQTGITFNYFTSYFGNNYNPVLGEFFVQQDKKIGNYTNFDFFINARIRQTRLFFKIEHFDAALGANNYYSAPDNPYRDLTIRFGLVWNFFQ</sequence>
<dbReference type="InterPro" id="IPR025631">
    <property type="entry name" value="Porin_10"/>
</dbReference>
<dbReference type="AlphaFoldDB" id="A0A934PND5"/>